<feature type="transmembrane region" description="Helical" evidence="1">
    <location>
        <begin position="6"/>
        <end position="26"/>
    </location>
</feature>
<evidence type="ECO:0000313" key="3">
    <source>
        <dbReference type="Proteomes" id="UP000278288"/>
    </source>
</evidence>
<sequence length="164" mass="18739">MVLGSYLNDCIMKKIVYIIIVLLFAFSCSKESKKNSLTKSDSRSILTDTTLVNNILLELADSADVGVLKIYSDQYKVSGKIKIKPPCYFLKRDGKVLSFSYPNIAVDKTIIMQGKNGVQGILFKKDSIIYEDYFPTNSPYNIKEGADEIVYQDFAYRFYKNKYQ</sequence>
<dbReference type="EMBL" id="CP033923">
    <property type="protein sequence ID" value="AZA90366.1"/>
    <property type="molecule type" value="Genomic_DNA"/>
</dbReference>
<protein>
    <submittedName>
        <fullName evidence="2">Uncharacterized protein</fullName>
    </submittedName>
</protein>
<dbReference type="KEGG" id="cnk:EG343_06905"/>
<dbReference type="Proteomes" id="UP000278288">
    <property type="component" value="Chromosome"/>
</dbReference>
<reference evidence="2 3" key="1">
    <citation type="submission" date="2018-11" db="EMBL/GenBank/DDBJ databases">
        <title>Proposal to divide the Flavobacteriaceae and reorganize its genera based on Amino Acid Identity values calculated from whole genome sequences.</title>
        <authorList>
            <person name="Nicholson A.C."/>
            <person name="Gulvik C.A."/>
            <person name="Whitney A.M."/>
            <person name="Humrighouse B.W."/>
            <person name="Bell M."/>
            <person name="Holmes B."/>
            <person name="Steigerwalt A.G."/>
            <person name="Villarma A."/>
            <person name="Sheth M."/>
            <person name="Batra D."/>
            <person name="Pryor J."/>
            <person name="Bernardet J.-F."/>
            <person name="Hugo C."/>
            <person name="Kampfer P."/>
            <person name="Newman J."/>
            <person name="McQuiston J.R."/>
        </authorList>
    </citation>
    <scope>NUCLEOTIDE SEQUENCE [LARGE SCALE GENOMIC DNA]</scope>
    <source>
        <strain evidence="2 3">G0041</strain>
    </source>
</reference>
<accession>A0AAD1DQ53</accession>
<organism evidence="2 3">
    <name type="scientific">Chryseobacterium nakagawai</name>
    <dbReference type="NCBI Taxonomy" id="1241982"/>
    <lineage>
        <taxon>Bacteria</taxon>
        <taxon>Pseudomonadati</taxon>
        <taxon>Bacteroidota</taxon>
        <taxon>Flavobacteriia</taxon>
        <taxon>Flavobacteriales</taxon>
        <taxon>Weeksellaceae</taxon>
        <taxon>Chryseobacterium group</taxon>
        <taxon>Chryseobacterium</taxon>
    </lineage>
</organism>
<keyword evidence="1" id="KW-0812">Transmembrane</keyword>
<keyword evidence="1" id="KW-1133">Transmembrane helix</keyword>
<keyword evidence="3" id="KW-1185">Reference proteome</keyword>
<proteinExistence type="predicted"/>
<evidence type="ECO:0000313" key="2">
    <source>
        <dbReference type="EMBL" id="AZA90366.1"/>
    </source>
</evidence>
<gene>
    <name evidence="2" type="ORF">EG343_06905</name>
</gene>
<evidence type="ECO:0000256" key="1">
    <source>
        <dbReference type="SAM" id="Phobius"/>
    </source>
</evidence>
<keyword evidence="1" id="KW-0472">Membrane</keyword>
<dbReference type="AlphaFoldDB" id="A0AAD1DQ53"/>
<name>A0AAD1DQ53_CHRNA</name>